<dbReference type="SMART" id="SM00091">
    <property type="entry name" value="PAS"/>
    <property type="match status" value="1"/>
</dbReference>
<dbReference type="OrthoDB" id="9804019at2"/>
<dbReference type="CDD" id="cd00009">
    <property type="entry name" value="AAA"/>
    <property type="match status" value="1"/>
</dbReference>
<evidence type="ECO:0000256" key="2">
    <source>
        <dbReference type="ARBA" id="ARBA00022840"/>
    </source>
</evidence>
<keyword evidence="5" id="KW-0804">Transcription</keyword>
<name>A0A175VGJ1_AEREN</name>
<dbReference type="InterPro" id="IPR002078">
    <property type="entry name" value="Sigma_54_int"/>
</dbReference>
<dbReference type="Gene3D" id="3.30.450.20">
    <property type="entry name" value="PAS domain"/>
    <property type="match status" value="1"/>
</dbReference>
<comment type="caution">
    <text evidence="7">The sequence shown here is derived from an EMBL/GenBank/DDBJ whole genome shotgun (WGS) entry which is preliminary data.</text>
</comment>
<dbReference type="InterPro" id="IPR013767">
    <property type="entry name" value="PAS_fold"/>
</dbReference>
<feature type="domain" description="Sigma-54 factor interaction" evidence="6">
    <location>
        <begin position="326"/>
        <end position="547"/>
    </location>
</feature>
<organism evidence="7 8">
    <name type="scientific">Aeromonas enteropelogenes</name>
    <name type="common">Aeromonas trota</name>
    <dbReference type="NCBI Taxonomy" id="29489"/>
    <lineage>
        <taxon>Bacteria</taxon>
        <taxon>Pseudomonadati</taxon>
        <taxon>Pseudomonadota</taxon>
        <taxon>Gammaproteobacteria</taxon>
        <taxon>Aeromonadales</taxon>
        <taxon>Aeromonadaceae</taxon>
        <taxon>Aeromonas</taxon>
    </lineage>
</organism>
<dbReference type="EMBL" id="JMGO02000007">
    <property type="protein sequence ID" value="KXU79673.1"/>
    <property type="molecule type" value="Genomic_DNA"/>
</dbReference>
<evidence type="ECO:0000313" key="7">
    <source>
        <dbReference type="EMBL" id="KXU79673.1"/>
    </source>
</evidence>
<dbReference type="SUPFAM" id="SSF52540">
    <property type="entry name" value="P-loop containing nucleoside triphosphate hydrolases"/>
    <property type="match status" value="1"/>
</dbReference>
<dbReference type="InterPro" id="IPR029016">
    <property type="entry name" value="GAF-like_dom_sf"/>
</dbReference>
<gene>
    <name evidence="7" type="ORF">LCR_17560</name>
</gene>
<dbReference type="GO" id="GO:0006355">
    <property type="term" value="P:regulation of DNA-templated transcription"/>
    <property type="evidence" value="ECO:0007669"/>
    <property type="project" value="InterPro"/>
</dbReference>
<dbReference type="AlphaFoldDB" id="A0A175VGJ1"/>
<dbReference type="PANTHER" id="PTHR32071">
    <property type="entry name" value="TRANSCRIPTIONAL REGULATORY PROTEIN"/>
    <property type="match status" value="1"/>
</dbReference>
<dbReference type="Gene3D" id="3.30.450.40">
    <property type="match status" value="1"/>
</dbReference>
<accession>A0A175VGJ1</accession>
<evidence type="ECO:0000256" key="5">
    <source>
        <dbReference type="ARBA" id="ARBA00023163"/>
    </source>
</evidence>
<dbReference type="CDD" id="cd00130">
    <property type="entry name" value="PAS"/>
    <property type="match status" value="1"/>
</dbReference>
<evidence type="ECO:0000259" key="6">
    <source>
        <dbReference type="PROSITE" id="PS50045"/>
    </source>
</evidence>
<dbReference type="Pfam" id="PF02954">
    <property type="entry name" value="HTH_8"/>
    <property type="match status" value="1"/>
</dbReference>
<evidence type="ECO:0000313" key="8">
    <source>
        <dbReference type="Proteomes" id="UP000078435"/>
    </source>
</evidence>
<dbReference type="InterPro" id="IPR058031">
    <property type="entry name" value="AAA_lid_NorR"/>
</dbReference>
<reference evidence="7 8" key="1">
    <citation type="submission" date="2016-02" db="EMBL/GenBank/DDBJ databases">
        <title>Draft genome sequence of Aeromonas trota strain 1999lcr isolated from cerebrospinal fluid (CSF).</title>
        <authorList>
            <person name="Dallagassa C.B."/>
            <person name="Prediger K.C."/>
            <person name="Weiss V.A."/>
            <person name="Assis F.E."/>
            <person name="Baura V."/>
            <person name="Cruz L.M."/>
            <person name="Souza E.M."/>
            <person name="Pedrosa F.O."/>
            <person name="Fadel-Picheth C.M."/>
        </authorList>
    </citation>
    <scope>NUCLEOTIDE SEQUENCE [LARGE SCALE GENOMIC DNA]</scope>
    <source>
        <strain evidence="7 8">1999lcr</strain>
    </source>
</reference>
<dbReference type="InterPro" id="IPR000014">
    <property type="entry name" value="PAS"/>
</dbReference>
<dbReference type="Pfam" id="PF01590">
    <property type="entry name" value="GAF"/>
    <property type="match status" value="1"/>
</dbReference>
<dbReference type="GO" id="GO:0043565">
    <property type="term" value="F:sequence-specific DNA binding"/>
    <property type="evidence" value="ECO:0007669"/>
    <property type="project" value="InterPro"/>
</dbReference>
<evidence type="ECO:0000256" key="1">
    <source>
        <dbReference type="ARBA" id="ARBA00022741"/>
    </source>
</evidence>
<dbReference type="InterPro" id="IPR003018">
    <property type="entry name" value="GAF"/>
</dbReference>
<dbReference type="InterPro" id="IPR027417">
    <property type="entry name" value="P-loop_NTPase"/>
</dbReference>
<dbReference type="NCBIfam" id="NF008485">
    <property type="entry name" value="PRK11388.1"/>
    <property type="match status" value="1"/>
</dbReference>
<proteinExistence type="predicted"/>
<dbReference type="SUPFAM" id="SSF55785">
    <property type="entry name" value="PYP-like sensor domain (PAS domain)"/>
    <property type="match status" value="1"/>
</dbReference>
<sequence>MPSDFQPLQPWPDYLQASWLRCAHQTSATLWHPPHCARGQTLQSLRQRKRELLTTGEMALEDLYEFMEERPCALLLTDESGCLLARTGHGETLKALDALGFGPGAFFSEGRIGTNAINLAALEGMPLCVSGSQHFNQTLHPWHCCASPVYNNNGRQVAIVALICKVEAATAGDLALTVSAGRELAHLLQAERLMQESQHHLSELYALLDGMDDGVLAWDPQGRLRYLNALAARRLRLEPDLCLGQPLEQHLLLPQRLQLAIKGQTPLSHVEVTLERTGTGEFINALVSLKPLPGPDGVSFIVLLHPVDRLRAIHQLRQTVPELSALVGESSAMRKLLRYARQAAQGQGPILLRGEEEVGKAQLAEAIHFGSDRAAGPLVTLNCQALPSERMALELMGSDEAGQERAGKFELAHGGTLVLEQVEFLPAPMQAALLQLLKTGRIQRFDSARVLPLKVRIIATSSAPLEQKVQEGSFGRQLLYALQACELWLPSLRERTADLPGLISQQLAAQGREPVRHFSPAALDCLLAYSWPGNLGELRSAIEHALLHSSQAQIPPEALPAAIRHGYRLVEDEVVGQPLLTLAELERQTILRTAHACKGQVSLMARQLGIGRTTLWRRLKTLGIDPANYHG</sequence>
<dbReference type="PROSITE" id="PS50045">
    <property type="entry name" value="SIGMA54_INTERACT_4"/>
    <property type="match status" value="1"/>
</dbReference>
<dbReference type="InterPro" id="IPR002197">
    <property type="entry name" value="HTH_Fis"/>
</dbReference>
<dbReference type="InterPro" id="IPR035965">
    <property type="entry name" value="PAS-like_dom_sf"/>
</dbReference>
<keyword evidence="1" id="KW-0547">Nucleotide-binding</keyword>
<evidence type="ECO:0000256" key="3">
    <source>
        <dbReference type="ARBA" id="ARBA00023015"/>
    </source>
</evidence>
<keyword evidence="2" id="KW-0067">ATP-binding</keyword>
<dbReference type="Proteomes" id="UP000078435">
    <property type="component" value="Unassembled WGS sequence"/>
</dbReference>
<dbReference type="STRING" id="29489.VL01_18610"/>
<dbReference type="RefSeq" id="WP_061476751.1">
    <property type="nucleotide sequence ID" value="NZ_JMGO02000007.1"/>
</dbReference>
<dbReference type="Gene3D" id="1.10.8.60">
    <property type="match status" value="1"/>
</dbReference>
<dbReference type="PANTHER" id="PTHR32071:SF117">
    <property type="entry name" value="PTS-DEPENDENT DIHYDROXYACETONE KINASE OPERON REGULATORY PROTEIN-RELATED"/>
    <property type="match status" value="1"/>
</dbReference>
<dbReference type="InterPro" id="IPR009057">
    <property type="entry name" value="Homeodomain-like_sf"/>
</dbReference>
<keyword evidence="4" id="KW-0238">DNA-binding</keyword>
<protein>
    <submittedName>
        <fullName evidence="7">Transcriptional regulator</fullName>
    </submittedName>
</protein>
<dbReference type="GO" id="GO:0005524">
    <property type="term" value="F:ATP binding"/>
    <property type="evidence" value="ECO:0007669"/>
    <property type="project" value="UniProtKB-KW"/>
</dbReference>
<dbReference type="Gene3D" id="3.40.50.300">
    <property type="entry name" value="P-loop containing nucleotide triphosphate hydrolases"/>
    <property type="match status" value="1"/>
</dbReference>
<dbReference type="Pfam" id="PF00158">
    <property type="entry name" value="Sigma54_activat"/>
    <property type="match status" value="1"/>
</dbReference>
<dbReference type="SUPFAM" id="SSF46689">
    <property type="entry name" value="Homeodomain-like"/>
    <property type="match status" value="1"/>
</dbReference>
<dbReference type="Pfam" id="PF25601">
    <property type="entry name" value="AAA_lid_14"/>
    <property type="match status" value="1"/>
</dbReference>
<dbReference type="Gene3D" id="1.10.10.60">
    <property type="entry name" value="Homeodomain-like"/>
    <property type="match status" value="1"/>
</dbReference>
<dbReference type="Pfam" id="PF00989">
    <property type="entry name" value="PAS"/>
    <property type="match status" value="1"/>
</dbReference>
<evidence type="ECO:0000256" key="4">
    <source>
        <dbReference type="ARBA" id="ARBA00023125"/>
    </source>
</evidence>
<keyword evidence="3" id="KW-0805">Transcription regulation</keyword>